<protein>
    <recommendedName>
        <fullName evidence="6">Aspartyl/asparaginyl-tRNA synthetase</fullName>
    </recommendedName>
</protein>
<name>A0A8B4QE40_9BACL</name>
<keyword evidence="1" id="KW-0472">Membrane</keyword>
<keyword evidence="5" id="KW-1185">Reference proteome</keyword>
<gene>
    <name evidence="3" type="ORF">DFR61_10487</name>
    <name evidence="2" type="ORF">NCTC10597_02676</name>
</gene>
<evidence type="ECO:0000313" key="4">
    <source>
        <dbReference type="Proteomes" id="UP000254330"/>
    </source>
</evidence>
<reference evidence="2 4" key="1">
    <citation type="submission" date="2018-06" db="EMBL/GenBank/DDBJ databases">
        <authorList>
            <consortium name="Pathogen Informatics"/>
            <person name="Doyle S."/>
        </authorList>
    </citation>
    <scope>NUCLEOTIDE SEQUENCE [LARGE SCALE GENOMIC DNA]</scope>
    <source>
        <strain evidence="2 4">NCTC10597</strain>
    </source>
</reference>
<reference evidence="3 5" key="2">
    <citation type="submission" date="2019-03" db="EMBL/GenBank/DDBJ databases">
        <title>Genomic Encyclopedia of Type Strains, Phase IV (KMG-IV): sequencing the most valuable type-strain genomes for metagenomic binning, comparative biology and taxonomic classification.</title>
        <authorList>
            <person name="Goeker M."/>
        </authorList>
    </citation>
    <scope>NUCLEOTIDE SEQUENCE [LARGE SCALE GENOMIC DNA]</scope>
    <source>
        <strain evidence="3 5">DSM 20580</strain>
    </source>
</reference>
<keyword evidence="1" id="KW-0812">Transmembrane</keyword>
<sequence>MKLTKIISGVAVVATSILAVIFMVMKNFNWAVFCITVMFTLTNAVRAKDMATKGYEKESKWMRNLSVFFGVASLAVLCVNLFM</sequence>
<feature type="transmembrane region" description="Helical" evidence="1">
    <location>
        <begin position="65"/>
        <end position="82"/>
    </location>
</feature>
<accession>A0A8B4QE40</accession>
<evidence type="ECO:0000313" key="5">
    <source>
        <dbReference type="Proteomes" id="UP000294641"/>
    </source>
</evidence>
<evidence type="ECO:0000313" key="3">
    <source>
        <dbReference type="EMBL" id="TDR42197.1"/>
    </source>
</evidence>
<dbReference type="EMBL" id="UGNP01000001">
    <property type="protein sequence ID" value="STX10884.1"/>
    <property type="molecule type" value="Genomic_DNA"/>
</dbReference>
<dbReference type="EMBL" id="SNZG01000004">
    <property type="protein sequence ID" value="TDR42197.1"/>
    <property type="molecule type" value="Genomic_DNA"/>
</dbReference>
<feature type="transmembrane region" description="Helical" evidence="1">
    <location>
        <begin position="30"/>
        <end position="45"/>
    </location>
</feature>
<evidence type="ECO:0008006" key="6">
    <source>
        <dbReference type="Google" id="ProtNLM"/>
    </source>
</evidence>
<comment type="caution">
    <text evidence="2">The sequence shown here is derived from an EMBL/GenBank/DDBJ whole genome shotgun (WGS) entry which is preliminary data.</text>
</comment>
<dbReference type="AlphaFoldDB" id="A0A8B4QE40"/>
<evidence type="ECO:0000313" key="2">
    <source>
        <dbReference type="EMBL" id="STX10884.1"/>
    </source>
</evidence>
<dbReference type="Proteomes" id="UP000254330">
    <property type="component" value="Unassembled WGS sequence"/>
</dbReference>
<keyword evidence="1" id="KW-1133">Transmembrane helix</keyword>
<feature type="transmembrane region" description="Helical" evidence="1">
    <location>
        <begin position="7"/>
        <end position="24"/>
    </location>
</feature>
<evidence type="ECO:0000256" key="1">
    <source>
        <dbReference type="SAM" id="Phobius"/>
    </source>
</evidence>
<organism evidence="2 4">
    <name type="scientific">Kurthia zopfii</name>
    <dbReference type="NCBI Taxonomy" id="1650"/>
    <lineage>
        <taxon>Bacteria</taxon>
        <taxon>Bacillati</taxon>
        <taxon>Bacillota</taxon>
        <taxon>Bacilli</taxon>
        <taxon>Bacillales</taxon>
        <taxon>Caryophanaceae</taxon>
        <taxon>Kurthia</taxon>
    </lineage>
</organism>
<proteinExistence type="predicted"/>
<dbReference type="Proteomes" id="UP000294641">
    <property type="component" value="Unassembled WGS sequence"/>
</dbReference>